<dbReference type="Proteomes" id="UP000799766">
    <property type="component" value="Unassembled WGS sequence"/>
</dbReference>
<protein>
    <recommendedName>
        <fullName evidence="1">Glycosyl transferase CAP10 domain-containing protein</fullName>
    </recommendedName>
</protein>
<dbReference type="InterPro" id="IPR006598">
    <property type="entry name" value="CAP10"/>
</dbReference>
<evidence type="ECO:0000313" key="2">
    <source>
        <dbReference type="EMBL" id="KAF2460062.1"/>
    </source>
</evidence>
<dbReference type="EMBL" id="MU001674">
    <property type="protein sequence ID" value="KAF2460062.1"/>
    <property type="molecule type" value="Genomic_DNA"/>
</dbReference>
<evidence type="ECO:0000259" key="1">
    <source>
        <dbReference type="SMART" id="SM00672"/>
    </source>
</evidence>
<name>A0A6A6P8G6_9PEZI</name>
<proteinExistence type="predicted"/>
<dbReference type="PANTHER" id="PTHR12203:SF61">
    <property type="entry name" value="CAPSULE PROTEIN"/>
    <property type="match status" value="1"/>
</dbReference>
<gene>
    <name evidence="2" type="ORF">BDY21DRAFT_281337</name>
</gene>
<dbReference type="PANTHER" id="PTHR12203">
    <property type="entry name" value="KDEL LYS-ASP-GLU-LEU CONTAINING - RELATED"/>
    <property type="match status" value="1"/>
</dbReference>
<dbReference type="OrthoDB" id="541052at2759"/>
<organism evidence="2 3">
    <name type="scientific">Lineolata rhizophorae</name>
    <dbReference type="NCBI Taxonomy" id="578093"/>
    <lineage>
        <taxon>Eukaryota</taxon>
        <taxon>Fungi</taxon>
        <taxon>Dikarya</taxon>
        <taxon>Ascomycota</taxon>
        <taxon>Pezizomycotina</taxon>
        <taxon>Dothideomycetes</taxon>
        <taxon>Dothideomycetes incertae sedis</taxon>
        <taxon>Lineolatales</taxon>
        <taxon>Lineolataceae</taxon>
        <taxon>Lineolata</taxon>
    </lineage>
</organism>
<dbReference type="AlphaFoldDB" id="A0A6A6P8G6"/>
<evidence type="ECO:0000313" key="3">
    <source>
        <dbReference type="Proteomes" id="UP000799766"/>
    </source>
</evidence>
<feature type="domain" description="Glycosyl transferase CAP10" evidence="1">
    <location>
        <begin position="207"/>
        <end position="486"/>
    </location>
</feature>
<keyword evidence="3" id="KW-1185">Reference proteome</keyword>
<accession>A0A6A6P8G6</accession>
<reference evidence="2" key="1">
    <citation type="journal article" date="2020" name="Stud. Mycol.">
        <title>101 Dothideomycetes genomes: a test case for predicting lifestyles and emergence of pathogens.</title>
        <authorList>
            <person name="Haridas S."/>
            <person name="Albert R."/>
            <person name="Binder M."/>
            <person name="Bloem J."/>
            <person name="Labutti K."/>
            <person name="Salamov A."/>
            <person name="Andreopoulos B."/>
            <person name="Baker S."/>
            <person name="Barry K."/>
            <person name="Bills G."/>
            <person name="Bluhm B."/>
            <person name="Cannon C."/>
            <person name="Castanera R."/>
            <person name="Culley D."/>
            <person name="Daum C."/>
            <person name="Ezra D."/>
            <person name="Gonzalez J."/>
            <person name="Henrissat B."/>
            <person name="Kuo A."/>
            <person name="Liang C."/>
            <person name="Lipzen A."/>
            <person name="Lutzoni F."/>
            <person name="Magnuson J."/>
            <person name="Mondo S."/>
            <person name="Nolan M."/>
            <person name="Ohm R."/>
            <person name="Pangilinan J."/>
            <person name="Park H.-J."/>
            <person name="Ramirez L."/>
            <person name="Alfaro M."/>
            <person name="Sun H."/>
            <person name="Tritt A."/>
            <person name="Yoshinaga Y."/>
            <person name="Zwiers L.-H."/>
            <person name="Turgeon B."/>
            <person name="Goodwin S."/>
            <person name="Spatafora J."/>
            <person name="Crous P."/>
            <person name="Grigoriev I."/>
        </authorList>
    </citation>
    <scope>NUCLEOTIDE SEQUENCE</scope>
    <source>
        <strain evidence="2">ATCC 16933</strain>
    </source>
</reference>
<sequence>MAGKQLPQHPIQFLAEKLSAEFEAMLRRQSKTVEEAISEYRRRYNRDPPAGFDKWFDYAKAHDSLIIDDFDSIGSSLEPLWKVEPAVLRESVHNARTHGPQMGGFAIQDGEFQRVSDWMAEGMRDLLLPVVSDLPDVEVAINLLDEPRVLLNNPRTSSNVKFDDHSHQHAWSEITDSCIHGGPKTEGAPHQLSFENFGLSFIGDIEGSKDLCLHTEYHDLHGFFISPTTLLYTERAVPIFSQAKPSTFGDIVYPSIYYIDRLGEYNEDDDLPWEDKQRTLYWAGSTTGSQASDENWHHHHRQRFIAMAQHLENTTNTFLTEVSPGNWQTYKSREILSSLYDAKFTAIIQCSYEQCAAEKSYFQPGPREDKKAGYKSRFVFDIDGNSFSGRYYTLLSSRSVVMKQTIFQEWHDDRLFPWVHYVPVSLQMDELPESVRFLALTEVGDAISRRIADAGRDWSRKSLRKEDHAIYLYRLMLEYARVLRDDR</sequence>
<dbReference type="Pfam" id="PF05686">
    <property type="entry name" value="Glyco_transf_90"/>
    <property type="match status" value="1"/>
</dbReference>
<dbReference type="SMART" id="SM00672">
    <property type="entry name" value="CAP10"/>
    <property type="match status" value="1"/>
</dbReference>
<dbReference type="InterPro" id="IPR051091">
    <property type="entry name" value="O-Glucosyltr/Glycosyltrsf_90"/>
</dbReference>